<reference evidence="3 4" key="1">
    <citation type="journal article" date="2022" name="ISME Commun">
        <title>Vulcanimicrobium alpinus gen. nov. sp. nov., the first cultivated representative of the candidate phylum 'Eremiobacterota', is a metabolically versatile aerobic anoxygenic phototroph.</title>
        <authorList>
            <person name="Yabe S."/>
            <person name="Muto K."/>
            <person name="Abe K."/>
            <person name="Yokota A."/>
            <person name="Staudigel H."/>
            <person name="Tebo B.M."/>
        </authorList>
    </citation>
    <scope>NUCLEOTIDE SEQUENCE [LARGE SCALE GENOMIC DNA]</scope>
    <source>
        <strain evidence="3 4">WC8-2</strain>
    </source>
</reference>
<dbReference type="AlphaFoldDB" id="A0AAN2C9W6"/>
<feature type="transmembrane region" description="Helical" evidence="2">
    <location>
        <begin position="29"/>
        <end position="50"/>
    </location>
</feature>
<proteinExistence type="predicted"/>
<evidence type="ECO:0000256" key="1">
    <source>
        <dbReference type="SAM" id="MobiDB-lite"/>
    </source>
</evidence>
<dbReference type="KEGG" id="vab:WPS_13180"/>
<feature type="compositionally biased region" description="Polar residues" evidence="1">
    <location>
        <begin position="1"/>
        <end position="13"/>
    </location>
</feature>
<feature type="region of interest" description="Disordered" evidence="1">
    <location>
        <begin position="1"/>
        <end position="20"/>
    </location>
</feature>
<dbReference type="RefSeq" id="WP_317997037.1">
    <property type="nucleotide sequence ID" value="NZ_AP025523.1"/>
</dbReference>
<evidence type="ECO:0000256" key="2">
    <source>
        <dbReference type="SAM" id="Phobius"/>
    </source>
</evidence>
<sequence>MTDQSSAPTTTNVPEPGNGRSALPLGRTLLWLGVAGASAALTFVVLRITLGRRAAATDETAERIQALIDEANRLIKTLDEKKQV</sequence>
<gene>
    <name evidence="3" type="ORF">WPS_13180</name>
</gene>
<accession>A0AAN2C9W6</accession>
<protein>
    <submittedName>
        <fullName evidence="3">Uncharacterized protein</fullName>
    </submittedName>
</protein>
<organism evidence="3 4">
    <name type="scientific">Vulcanimicrobium alpinum</name>
    <dbReference type="NCBI Taxonomy" id="3016050"/>
    <lineage>
        <taxon>Bacteria</taxon>
        <taxon>Bacillati</taxon>
        <taxon>Vulcanimicrobiota</taxon>
        <taxon>Vulcanimicrobiia</taxon>
        <taxon>Vulcanimicrobiales</taxon>
        <taxon>Vulcanimicrobiaceae</taxon>
        <taxon>Vulcanimicrobium</taxon>
    </lineage>
</organism>
<evidence type="ECO:0000313" key="3">
    <source>
        <dbReference type="EMBL" id="BDE06042.1"/>
    </source>
</evidence>
<name>A0AAN2C9W6_UNVUL</name>
<keyword evidence="4" id="KW-1185">Reference proteome</keyword>
<keyword evidence="2" id="KW-0472">Membrane</keyword>
<keyword evidence="2" id="KW-1133">Transmembrane helix</keyword>
<dbReference type="Proteomes" id="UP001317532">
    <property type="component" value="Chromosome"/>
</dbReference>
<keyword evidence="2" id="KW-0812">Transmembrane</keyword>
<evidence type="ECO:0000313" key="4">
    <source>
        <dbReference type="Proteomes" id="UP001317532"/>
    </source>
</evidence>
<dbReference type="EMBL" id="AP025523">
    <property type="protein sequence ID" value="BDE06042.1"/>
    <property type="molecule type" value="Genomic_DNA"/>
</dbReference>